<dbReference type="RefSeq" id="WP_100758440.1">
    <property type="nucleotide sequence ID" value="NZ_NPDT01000002.1"/>
</dbReference>
<protein>
    <recommendedName>
        <fullName evidence="9">Pyridoxine/pyridoxamine 5'-phosphate oxidase</fullName>
        <ecNumber evidence="9">1.4.3.5</ecNumber>
    </recommendedName>
    <alternativeName>
        <fullName evidence="9">PNP/PMP oxidase</fullName>
        <shortName evidence="9">PNPOx</shortName>
    </alternativeName>
    <alternativeName>
        <fullName evidence="9">Pyridoxal 5'-phosphate synthase</fullName>
    </alternativeName>
</protein>
<dbReference type="InterPro" id="IPR011576">
    <property type="entry name" value="Pyridox_Oxase_N"/>
</dbReference>
<feature type="binding site" evidence="9 11">
    <location>
        <position position="106"/>
    </location>
    <ligand>
        <name>FMN</name>
        <dbReference type="ChEBI" id="CHEBI:58210"/>
    </ligand>
</feature>
<feature type="binding site" evidence="9 10">
    <location>
        <position position="67"/>
    </location>
    <ligand>
        <name>substrate</name>
    </ligand>
</feature>
<comment type="cofactor">
    <cofactor evidence="9 11">
        <name>FMN</name>
        <dbReference type="ChEBI" id="CHEBI:58210"/>
    </cofactor>
    <text evidence="9 11">Binds 1 FMN per subunit.</text>
</comment>
<dbReference type="InterPro" id="IPR019740">
    <property type="entry name" value="Pyridox_Oxase_CS"/>
</dbReference>
<dbReference type="Proteomes" id="UP000231912">
    <property type="component" value="Unassembled WGS sequence"/>
</dbReference>
<dbReference type="EMBL" id="NPDT01000002">
    <property type="protein sequence ID" value="PJZ66193.1"/>
    <property type="molecule type" value="Genomic_DNA"/>
</dbReference>
<evidence type="ECO:0000256" key="9">
    <source>
        <dbReference type="HAMAP-Rule" id="MF_01629"/>
    </source>
</evidence>
<dbReference type="PANTHER" id="PTHR10851">
    <property type="entry name" value="PYRIDOXINE-5-PHOSPHATE OXIDASE"/>
    <property type="match status" value="1"/>
</dbReference>
<feature type="binding site" evidence="9 11">
    <location>
        <begin position="141"/>
        <end position="142"/>
    </location>
    <ligand>
        <name>FMN</name>
        <dbReference type="ChEBI" id="CHEBI:58210"/>
    </ligand>
</feature>
<evidence type="ECO:0000256" key="7">
    <source>
        <dbReference type="ARBA" id="ARBA00023002"/>
    </source>
</evidence>
<feature type="domain" description="Pyridoxamine 5'-phosphate oxidase N-terminal" evidence="12">
    <location>
        <begin position="35"/>
        <end position="160"/>
    </location>
</feature>
<feature type="binding site" evidence="9 10">
    <location>
        <position position="128"/>
    </location>
    <ligand>
        <name>substrate</name>
    </ligand>
</feature>
<feature type="binding site" evidence="9 11">
    <location>
        <begin position="62"/>
        <end position="67"/>
    </location>
    <ligand>
        <name>FMN</name>
        <dbReference type="ChEBI" id="CHEBI:58210"/>
    </ligand>
</feature>
<evidence type="ECO:0000259" key="12">
    <source>
        <dbReference type="Pfam" id="PF01243"/>
    </source>
</evidence>
<feature type="binding site" evidence="9 11">
    <location>
        <position position="84"/>
    </location>
    <ligand>
        <name>FMN</name>
        <dbReference type="ChEBI" id="CHEBI:58210"/>
    </ligand>
</feature>
<dbReference type="PROSITE" id="PS01064">
    <property type="entry name" value="PYRIDOX_OXIDASE"/>
    <property type="match status" value="1"/>
</dbReference>
<evidence type="ECO:0000256" key="11">
    <source>
        <dbReference type="PIRSR" id="PIRSR000190-2"/>
    </source>
</evidence>
<dbReference type="EC" id="1.4.3.5" evidence="9"/>
<keyword evidence="8 9" id="KW-0664">Pyridoxine biosynthesis</keyword>
<dbReference type="NCBIfam" id="TIGR00558">
    <property type="entry name" value="pdxH"/>
    <property type="match status" value="1"/>
</dbReference>
<comment type="function">
    <text evidence="9">Catalyzes the oxidation of either pyridoxine 5'-phosphate (PNP) or pyridoxamine 5'-phosphate (PMP) into pyridoxal 5'-phosphate (PLP).</text>
</comment>
<evidence type="ECO:0000256" key="6">
    <source>
        <dbReference type="ARBA" id="ARBA00022643"/>
    </source>
</evidence>
<dbReference type="InterPro" id="IPR012349">
    <property type="entry name" value="Split_barrel_FMN-bd"/>
</dbReference>
<evidence type="ECO:0000256" key="3">
    <source>
        <dbReference type="ARBA" id="ARBA00007301"/>
    </source>
</evidence>
<dbReference type="GO" id="GO:0010181">
    <property type="term" value="F:FMN binding"/>
    <property type="evidence" value="ECO:0007669"/>
    <property type="project" value="UniProtKB-UniRule"/>
</dbReference>
<evidence type="ECO:0000256" key="4">
    <source>
        <dbReference type="ARBA" id="ARBA00011738"/>
    </source>
</evidence>
<name>A0A2M9ZCN8_9LEPT</name>
<dbReference type="PANTHER" id="PTHR10851:SF0">
    <property type="entry name" value="PYRIDOXINE-5'-PHOSPHATE OXIDASE"/>
    <property type="match status" value="1"/>
</dbReference>
<dbReference type="UniPathway" id="UPA01068">
    <property type="reaction ID" value="UER00304"/>
</dbReference>
<feature type="binding site" evidence="9 11">
    <location>
        <position position="186"/>
    </location>
    <ligand>
        <name>FMN</name>
        <dbReference type="ChEBI" id="CHEBI:58210"/>
    </ligand>
</feature>
<evidence type="ECO:0000313" key="14">
    <source>
        <dbReference type="EMBL" id="PJZ66193.1"/>
    </source>
</evidence>
<evidence type="ECO:0000256" key="8">
    <source>
        <dbReference type="ARBA" id="ARBA00023096"/>
    </source>
</evidence>
<reference evidence="14 15" key="1">
    <citation type="submission" date="2017-07" db="EMBL/GenBank/DDBJ databases">
        <title>Leptospira spp. isolated from tropical soils.</title>
        <authorList>
            <person name="Thibeaux R."/>
            <person name="Iraola G."/>
            <person name="Ferres I."/>
            <person name="Bierque E."/>
            <person name="Girault D."/>
            <person name="Soupe-Gilbert M.-E."/>
            <person name="Picardeau M."/>
            <person name="Goarant C."/>
        </authorList>
    </citation>
    <scope>NUCLEOTIDE SEQUENCE [LARGE SCALE GENOMIC DNA]</scope>
    <source>
        <strain evidence="14 15">FH2-C-A2</strain>
    </source>
</reference>
<proteinExistence type="inferred from homology"/>
<keyword evidence="7 9" id="KW-0560">Oxidoreductase</keyword>
<comment type="catalytic activity">
    <reaction evidence="9">
        <text>pyridoxamine 5'-phosphate + O2 + H2O = pyridoxal 5'-phosphate + H2O2 + NH4(+)</text>
        <dbReference type="Rhea" id="RHEA:15817"/>
        <dbReference type="ChEBI" id="CHEBI:15377"/>
        <dbReference type="ChEBI" id="CHEBI:15379"/>
        <dbReference type="ChEBI" id="CHEBI:16240"/>
        <dbReference type="ChEBI" id="CHEBI:28938"/>
        <dbReference type="ChEBI" id="CHEBI:58451"/>
        <dbReference type="ChEBI" id="CHEBI:597326"/>
        <dbReference type="EC" id="1.4.3.5"/>
    </reaction>
</comment>
<feature type="binding site" evidence="10">
    <location>
        <begin position="9"/>
        <end position="12"/>
    </location>
    <ligand>
        <name>substrate</name>
    </ligand>
</feature>
<dbReference type="GO" id="GO:0008615">
    <property type="term" value="P:pyridoxine biosynthetic process"/>
    <property type="evidence" value="ECO:0007669"/>
    <property type="project" value="UniProtKB-UniRule"/>
</dbReference>
<dbReference type="GO" id="GO:0004733">
    <property type="term" value="F:pyridoxamine phosphate oxidase activity"/>
    <property type="evidence" value="ECO:0007669"/>
    <property type="project" value="UniProtKB-UniRule"/>
</dbReference>
<evidence type="ECO:0000256" key="10">
    <source>
        <dbReference type="PIRSR" id="PIRSR000190-1"/>
    </source>
</evidence>
<evidence type="ECO:0000256" key="5">
    <source>
        <dbReference type="ARBA" id="ARBA00022630"/>
    </source>
</evidence>
<feature type="binding site" evidence="9 11">
    <location>
        <position position="83"/>
    </location>
    <ligand>
        <name>FMN</name>
        <dbReference type="ChEBI" id="CHEBI:58210"/>
    </ligand>
</feature>
<evidence type="ECO:0000259" key="13">
    <source>
        <dbReference type="Pfam" id="PF10590"/>
    </source>
</evidence>
<dbReference type="AlphaFoldDB" id="A0A2M9ZCN8"/>
<feature type="binding site" evidence="9 11">
    <location>
        <begin position="77"/>
        <end position="78"/>
    </location>
    <ligand>
        <name>FMN</name>
        <dbReference type="ChEBI" id="CHEBI:58210"/>
    </ligand>
</feature>
<dbReference type="Gene3D" id="2.30.110.10">
    <property type="entry name" value="Electron Transport, Fmn-binding Protein, Chain A"/>
    <property type="match status" value="1"/>
</dbReference>
<keyword evidence="5 9" id="KW-0285">Flavoprotein</keyword>
<feature type="domain" description="Pyridoxine 5'-phosphate oxidase dimerisation C-terminal" evidence="13">
    <location>
        <begin position="173"/>
        <end position="213"/>
    </location>
</feature>
<accession>A0A2M9ZCN8</accession>
<dbReference type="PIRSF" id="PIRSF000190">
    <property type="entry name" value="Pyd_amn-ph_oxd"/>
    <property type="match status" value="1"/>
</dbReference>
<dbReference type="InterPro" id="IPR019576">
    <property type="entry name" value="Pyridoxamine_oxidase_dimer_C"/>
</dbReference>
<comment type="subunit">
    <text evidence="4 9">Homodimer.</text>
</comment>
<gene>
    <name evidence="9 14" type="primary">pdxH</name>
    <name evidence="14" type="ORF">CH371_07850</name>
</gene>
<feature type="binding site" evidence="9 10">
    <location>
        <position position="124"/>
    </location>
    <ligand>
        <name>substrate</name>
    </ligand>
</feature>
<dbReference type="NCBIfam" id="NF004231">
    <property type="entry name" value="PRK05679.1"/>
    <property type="match status" value="1"/>
</dbReference>
<dbReference type="SUPFAM" id="SSF50475">
    <property type="entry name" value="FMN-binding split barrel"/>
    <property type="match status" value="1"/>
</dbReference>
<dbReference type="FunFam" id="2.30.110.10:FF:000005">
    <property type="entry name" value="NAD(P)H-hydrate epimerase"/>
    <property type="match status" value="1"/>
</dbReference>
<keyword evidence="6 9" id="KW-0288">FMN</keyword>
<comment type="caution">
    <text evidence="14">The sequence shown here is derived from an EMBL/GenBank/DDBJ whole genome shotgun (WGS) entry which is preliminary data.</text>
</comment>
<evidence type="ECO:0000256" key="1">
    <source>
        <dbReference type="ARBA" id="ARBA00004738"/>
    </source>
</evidence>
<dbReference type="Pfam" id="PF10590">
    <property type="entry name" value="PNP_phzG_C"/>
    <property type="match status" value="1"/>
</dbReference>
<dbReference type="InterPro" id="IPR000659">
    <property type="entry name" value="Pyridox_Oxase"/>
</dbReference>
<comment type="pathway">
    <text evidence="1 9">Cofactor metabolism; pyridoxal 5'-phosphate salvage; pyridoxal 5'-phosphate from pyridoxamine 5'-phosphate: step 1/1.</text>
</comment>
<feature type="binding site" evidence="9 11">
    <location>
        <position position="196"/>
    </location>
    <ligand>
        <name>FMN</name>
        <dbReference type="ChEBI" id="CHEBI:58210"/>
    </ligand>
</feature>
<evidence type="ECO:0000313" key="15">
    <source>
        <dbReference type="Proteomes" id="UP000231912"/>
    </source>
</evidence>
<feature type="binding site" evidence="9 10">
    <location>
        <position position="132"/>
    </location>
    <ligand>
        <name>substrate</name>
    </ligand>
</feature>
<dbReference type="HAMAP" id="MF_01629">
    <property type="entry name" value="PdxH"/>
    <property type="match status" value="1"/>
</dbReference>
<evidence type="ECO:0000256" key="2">
    <source>
        <dbReference type="ARBA" id="ARBA00005037"/>
    </source>
</evidence>
<feature type="binding site" evidence="9 10">
    <location>
        <begin position="192"/>
        <end position="194"/>
    </location>
    <ligand>
        <name>substrate</name>
    </ligand>
</feature>
<dbReference type="Pfam" id="PF01243">
    <property type="entry name" value="PNPOx_N"/>
    <property type="match status" value="1"/>
</dbReference>
<sequence length="213" mass="24457">MQKSIADIRNDYHKASLDEKEIGASPLDFFKTWFDQALHSEVKEPNAMTLATVTEDGGADARIVLLKGIEDGGFQFYTNYSSRKGKELEKNPNACLVFFWQELERQVRIRGKVSFLSRTQSETYFHSRPFDSQIGALASSQSSEVIDRASLEKVFEELKEKYAGKTVPMPPTWGGYVLHPSEIEFWQGRSSRLHDRILFRLEGDSWKKTRLQP</sequence>
<comment type="pathway">
    <text evidence="2 9">Cofactor metabolism; pyridoxal 5'-phosphate salvage; pyridoxal 5'-phosphate from pyridoxine 5'-phosphate: step 1/1.</text>
</comment>
<comment type="similarity">
    <text evidence="3 9">Belongs to the pyridoxamine 5'-phosphate oxidase family.</text>
</comment>
<comment type="catalytic activity">
    <reaction evidence="9">
        <text>pyridoxine 5'-phosphate + O2 = pyridoxal 5'-phosphate + H2O2</text>
        <dbReference type="Rhea" id="RHEA:15149"/>
        <dbReference type="ChEBI" id="CHEBI:15379"/>
        <dbReference type="ChEBI" id="CHEBI:16240"/>
        <dbReference type="ChEBI" id="CHEBI:58589"/>
        <dbReference type="ChEBI" id="CHEBI:597326"/>
        <dbReference type="EC" id="1.4.3.5"/>
    </reaction>
</comment>
<organism evidence="14 15">
    <name type="scientific">Leptospira wolffii</name>
    <dbReference type="NCBI Taxonomy" id="409998"/>
    <lineage>
        <taxon>Bacteria</taxon>
        <taxon>Pseudomonadati</taxon>
        <taxon>Spirochaetota</taxon>
        <taxon>Spirochaetia</taxon>
        <taxon>Leptospirales</taxon>
        <taxon>Leptospiraceae</taxon>
        <taxon>Leptospira</taxon>
    </lineage>
</organism>